<dbReference type="RefSeq" id="XP_028878529.1">
    <property type="nucleotide sequence ID" value="XM_029030128.1"/>
</dbReference>
<name>A0A1X0NJ21_9TRYP</name>
<keyword evidence="2" id="KW-1185">Reference proteome</keyword>
<accession>A0A1X0NJ21</accession>
<dbReference type="EMBL" id="NBCO01000044">
    <property type="protein sequence ID" value="ORC84463.1"/>
    <property type="molecule type" value="Genomic_DNA"/>
</dbReference>
<evidence type="ECO:0000313" key="1">
    <source>
        <dbReference type="EMBL" id="ORC84463.1"/>
    </source>
</evidence>
<reference evidence="1 2" key="1">
    <citation type="submission" date="2017-03" db="EMBL/GenBank/DDBJ databases">
        <title>An alternative strategy for trypanosome survival in the mammalian bloodstream revealed through genome and transcriptome analysis of the ubiquitous bovine parasite Trypanosoma (Megatrypanum) theileri.</title>
        <authorList>
            <person name="Kelly S."/>
            <person name="Ivens A."/>
            <person name="Mott A."/>
            <person name="O'Neill E."/>
            <person name="Emms D."/>
            <person name="Macleod O."/>
            <person name="Voorheis P."/>
            <person name="Matthews J."/>
            <person name="Matthews K."/>
            <person name="Carrington M."/>
        </authorList>
    </citation>
    <scope>NUCLEOTIDE SEQUENCE [LARGE SCALE GENOMIC DNA]</scope>
    <source>
        <strain evidence="1">Edinburgh</strain>
    </source>
</reference>
<proteinExistence type="predicted"/>
<dbReference type="Proteomes" id="UP000192257">
    <property type="component" value="Unassembled WGS sequence"/>
</dbReference>
<sequence length="128" mass="14630">MVRFDRYGWEIFVIKENYLSAIREAVCYWFRDGLGDSSEMDLAKVADAKGRFILETSLPSPLFYELVRFMLPYCGHISEMYRTAAVCVCGELITFAIGDEELIYALMTALLSRTGMDEEPLTGEIVSW</sequence>
<gene>
    <name evidence="1" type="ORF">TM35_000441190</name>
</gene>
<dbReference type="AlphaFoldDB" id="A0A1X0NJ21"/>
<dbReference type="VEuPathDB" id="TriTrypDB:TM35_000441190"/>
<dbReference type="GeneID" id="39989908"/>
<dbReference type="OrthoDB" id="276027at2759"/>
<protein>
    <submittedName>
        <fullName evidence="1">Putative HEAT repeat-containing protein 7A</fullName>
    </submittedName>
</protein>
<evidence type="ECO:0000313" key="2">
    <source>
        <dbReference type="Proteomes" id="UP000192257"/>
    </source>
</evidence>
<organism evidence="1 2">
    <name type="scientific">Trypanosoma theileri</name>
    <dbReference type="NCBI Taxonomy" id="67003"/>
    <lineage>
        <taxon>Eukaryota</taxon>
        <taxon>Discoba</taxon>
        <taxon>Euglenozoa</taxon>
        <taxon>Kinetoplastea</taxon>
        <taxon>Metakinetoplastina</taxon>
        <taxon>Trypanosomatida</taxon>
        <taxon>Trypanosomatidae</taxon>
        <taxon>Trypanosoma</taxon>
    </lineage>
</organism>
<comment type="caution">
    <text evidence="1">The sequence shown here is derived from an EMBL/GenBank/DDBJ whole genome shotgun (WGS) entry which is preliminary data.</text>
</comment>